<feature type="compositionally biased region" description="Basic and acidic residues" evidence="7">
    <location>
        <begin position="28"/>
        <end position="38"/>
    </location>
</feature>
<name>J7HEL4_9ECHI</name>
<dbReference type="PANTHER" id="PTHR24208:SF168">
    <property type="entry name" value="PROTEIN APTEROUS"/>
    <property type="match status" value="1"/>
</dbReference>
<dbReference type="EMBL" id="JX160097">
    <property type="protein sequence ID" value="AFP99094.1"/>
    <property type="molecule type" value="mRNA"/>
</dbReference>
<dbReference type="GO" id="GO:0000981">
    <property type="term" value="F:DNA-binding transcription factor activity, RNA polymerase II-specific"/>
    <property type="evidence" value="ECO:0007669"/>
    <property type="project" value="InterPro"/>
</dbReference>
<dbReference type="Pfam" id="PF00046">
    <property type="entry name" value="Homeodomain"/>
    <property type="match status" value="1"/>
</dbReference>
<dbReference type="Gene3D" id="1.10.10.60">
    <property type="entry name" value="Homeodomain-like"/>
    <property type="match status" value="1"/>
</dbReference>
<feature type="region of interest" description="Disordered" evidence="7">
    <location>
        <begin position="26"/>
        <end position="88"/>
    </location>
</feature>
<dbReference type="InterPro" id="IPR017970">
    <property type="entry name" value="Homeobox_CS"/>
</dbReference>
<dbReference type="CDD" id="cd00086">
    <property type="entry name" value="homeodomain"/>
    <property type="match status" value="1"/>
</dbReference>
<dbReference type="PROSITE" id="PS00027">
    <property type="entry name" value="HOMEOBOX_1"/>
    <property type="match status" value="1"/>
</dbReference>
<evidence type="ECO:0000256" key="2">
    <source>
        <dbReference type="ARBA" id="ARBA00023125"/>
    </source>
</evidence>
<keyword evidence="3 5" id="KW-0371">Homeobox</keyword>
<dbReference type="InterPro" id="IPR050453">
    <property type="entry name" value="LIM_Homeobox_TF"/>
</dbReference>
<evidence type="ECO:0000256" key="6">
    <source>
        <dbReference type="RuleBase" id="RU000682"/>
    </source>
</evidence>
<feature type="non-terminal residue" evidence="9">
    <location>
        <position position="1"/>
    </location>
</feature>
<dbReference type="InterPro" id="IPR001356">
    <property type="entry name" value="HD"/>
</dbReference>
<comment type="subcellular location">
    <subcellularLocation>
        <location evidence="1 5 6">Nucleus</location>
    </subcellularLocation>
</comment>
<evidence type="ECO:0000256" key="4">
    <source>
        <dbReference type="ARBA" id="ARBA00023242"/>
    </source>
</evidence>
<dbReference type="InterPro" id="IPR009057">
    <property type="entry name" value="Homeodomain-like_sf"/>
</dbReference>
<feature type="compositionally biased region" description="Polar residues" evidence="7">
    <location>
        <begin position="39"/>
        <end position="70"/>
    </location>
</feature>
<organism evidence="9">
    <name type="scientific">Ophiomastix wendtii</name>
    <dbReference type="NCBI Taxonomy" id="7623"/>
    <lineage>
        <taxon>Eukaryota</taxon>
        <taxon>Metazoa</taxon>
        <taxon>Echinodermata</taxon>
        <taxon>Eleutherozoa</taxon>
        <taxon>Asterozoa</taxon>
        <taxon>Ophiuroidea</taxon>
        <taxon>Myophiuroidea</taxon>
        <taxon>Metophiurida</taxon>
        <taxon>Ophintegrida</taxon>
        <taxon>Amphilepidida</taxon>
        <taxon>Ophiurina</taxon>
        <taxon>Gnathophiurina</taxon>
        <taxon>Ophiactoidea</taxon>
        <taxon>Ophiocomidae</taxon>
        <taxon>Ophiomastix</taxon>
    </lineage>
</organism>
<evidence type="ECO:0000259" key="8">
    <source>
        <dbReference type="PROSITE" id="PS50071"/>
    </source>
</evidence>
<dbReference type="PANTHER" id="PTHR24208">
    <property type="entry name" value="LIM/HOMEOBOX PROTEIN LHX"/>
    <property type="match status" value="1"/>
</dbReference>
<evidence type="ECO:0000256" key="3">
    <source>
        <dbReference type="ARBA" id="ARBA00023155"/>
    </source>
</evidence>
<evidence type="ECO:0000256" key="1">
    <source>
        <dbReference type="ARBA" id="ARBA00004123"/>
    </source>
</evidence>
<evidence type="ECO:0000256" key="7">
    <source>
        <dbReference type="SAM" id="MobiDB-lite"/>
    </source>
</evidence>
<accession>J7HEL4</accession>
<reference evidence="9" key="1">
    <citation type="submission" date="2012-06" db="EMBL/GenBank/DDBJ databases">
        <title>Sequencing and analysis of the gastrula transcriptome of the brittle star Ophiocoma wendtii.</title>
        <authorList>
            <person name="Livingston B.T."/>
        </authorList>
    </citation>
    <scope>NUCLEOTIDE SEQUENCE</scope>
</reference>
<keyword evidence="2 5" id="KW-0238">DNA-binding</keyword>
<feature type="DNA-binding region" description="Homeobox" evidence="5">
    <location>
        <begin position="3"/>
        <end position="27"/>
    </location>
</feature>
<dbReference type="SUPFAM" id="SSF46689">
    <property type="entry name" value="Homeodomain-like"/>
    <property type="match status" value="1"/>
</dbReference>
<protein>
    <submittedName>
        <fullName evidence="9">Lhx2</fullName>
    </submittedName>
</protein>
<dbReference type="PROSITE" id="PS50071">
    <property type="entry name" value="HOMEOBOX_2"/>
    <property type="match status" value="1"/>
</dbReference>
<dbReference type="GO" id="GO:0030182">
    <property type="term" value="P:neuron differentiation"/>
    <property type="evidence" value="ECO:0007669"/>
    <property type="project" value="TreeGrafter"/>
</dbReference>
<dbReference type="GO" id="GO:0005634">
    <property type="term" value="C:nucleus"/>
    <property type="evidence" value="ECO:0007669"/>
    <property type="project" value="UniProtKB-SubCell"/>
</dbReference>
<dbReference type="AlphaFoldDB" id="J7HEL4"/>
<dbReference type="GO" id="GO:0000977">
    <property type="term" value="F:RNA polymerase II transcription regulatory region sequence-specific DNA binding"/>
    <property type="evidence" value="ECO:0007669"/>
    <property type="project" value="TreeGrafter"/>
</dbReference>
<feature type="non-terminal residue" evidence="9">
    <location>
        <position position="88"/>
    </location>
</feature>
<proteinExistence type="evidence at transcript level"/>
<keyword evidence="4 5" id="KW-0539">Nucleus</keyword>
<evidence type="ECO:0000313" key="9">
    <source>
        <dbReference type="EMBL" id="AFP99094.1"/>
    </source>
</evidence>
<evidence type="ECO:0000256" key="5">
    <source>
        <dbReference type="PROSITE-ProRule" id="PRU00108"/>
    </source>
</evidence>
<feature type="domain" description="Homeobox" evidence="8">
    <location>
        <begin position="1"/>
        <end position="26"/>
    </location>
</feature>
<sequence>LAQKTGLTKRVLQVWFQNARAKYRRSLLKKEQDDKTKGDQTTQNGTDSHGSETNSPADNTTNLDGTTGSDMGSPHPDISDGSEQAMSP</sequence>